<organism evidence="2 3">
    <name type="scientific">Sphaerisporangium siamense</name>
    <dbReference type="NCBI Taxonomy" id="795645"/>
    <lineage>
        <taxon>Bacteria</taxon>
        <taxon>Bacillati</taxon>
        <taxon>Actinomycetota</taxon>
        <taxon>Actinomycetes</taxon>
        <taxon>Streptosporangiales</taxon>
        <taxon>Streptosporangiaceae</taxon>
        <taxon>Sphaerisporangium</taxon>
    </lineage>
</organism>
<reference evidence="2 3" key="1">
    <citation type="submission" date="2020-08" db="EMBL/GenBank/DDBJ databases">
        <title>Sequencing the genomes of 1000 actinobacteria strains.</title>
        <authorList>
            <person name="Klenk H.-P."/>
        </authorList>
    </citation>
    <scope>NUCLEOTIDE SEQUENCE [LARGE SCALE GENOMIC DNA]</scope>
    <source>
        <strain evidence="2 3">DSM 45784</strain>
    </source>
</reference>
<dbReference type="Proteomes" id="UP000542210">
    <property type="component" value="Unassembled WGS sequence"/>
</dbReference>
<feature type="compositionally biased region" description="Basic and acidic residues" evidence="1">
    <location>
        <begin position="355"/>
        <end position="365"/>
    </location>
</feature>
<comment type="caution">
    <text evidence="2">The sequence shown here is derived from an EMBL/GenBank/DDBJ whole genome shotgun (WGS) entry which is preliminary data.</text>
</comment>
<name>A0A7W7D585_9ACTN</name>
<keyword evidence="3" id="KW-1185">Reference proteome</keyword>
<sequence length="365" mass="39564">MNYQNLRATARGRFASRYLAGRRPLARMRLELHEDVVARARAEIRANPRIEVGGKFVGFVRGRFSATSEDWRTELEELQISVVAYLDAGPGKDRSAVHHYSDTDYQFRLFQDVARDFPDLDFLGIWHSHHPNGLGELSRGDEETATVTVSNPGHGHDFLISSLAIDERGLMAGRHFVFLRGHADFLEIDPDFVQVVRGPNPVAERVEAAARRLHAAGDRPAPPPAAAPSVTRPPGGTASWTASAEGKAILAADKAWLGEFPDMRPFMRGGSLVWRGTAGAAGVTAHCEYICPEGFPQVSPVVDVRTADGAHAVRYTLPDSSHRREGFHHALRTLAGLVAAGGGQEDGGEEGGADPDAREDAASEV</sequence>
<feature type="region of interest" description="Disordered" evidence="1">
    <location>
        <begin position="214"/>
        <end position="240"/>
    </location>
</feature>
<dbReference type="EMBL" id="JACHND010000001">
    <property type="protein sequence ID" value="MBB4700545.1"/>
    <property type="molecule type" value="Genomic_DNA"/>
</dbReference>
<evidence type="ECO:0000313" key="2">
    <source>
        <dbReference type="EMBL" id="MBB4700545.1"/>
    </source>
</evidence>
<evidence type="ECO:0000256" key="1">
    <source>
        <dbReference type="SAM" id="MobiDB-lite"/>
    </source>
</evidence>
<accession>A0A7W7D585</accession>
<dbReference type="RefSeq" id="WP_184878868.1">
    <property type="nucleotide sequence ID" value="NZ_BOOV01000039.1"/>
</dbReference>
<protein>
    <submittedName>
        <fullName evidence="2">Uncharacterized protein</fullName>
    </submittedName>
</protein>
<proteinExistence type="predicted"/>
<gene>
    <name evidence="2" type="ORF">BJ982_002089</name>
</gene>
<evidence type="ECO:0000313" key="3">
    <source>
        <dbReference type="Proteomes" id="UP000542210"/>
    </source>
</evidence>
<dbReference type="AlphaFoldDB" id="A0A7W7D585"/>
<feature type="region of interest" description="Disordered" evidence="1">
    <location>
        <begin position="338"/>
        <end position="365"/>
    </location>
</feature>